<accession>A0ABU7JZ63</accession>
<feature type="transmembrane region" description="Helical" evidence="6">
    <location>
        <begin position="25"/>
        <end position="50"/>
    </location>
</feature>
<reference evidence="8 9" key="1">
    <citation type="submission" date="2023-08" db="EMBL/GenBank/DDBJ databases">
        <authorList>
            <person name="Girao M."/>
            <person name="Carvalho M.F."/>
        </authorList>
    </citation>
    <scope>NUCLEOTIDE SEQUENCE [LARGE SCALE GENOMIC DNA]</scope>
    <source>
        <strain evidence="8 9">CC-R104</strain>
    </source>
</reference>
<sequence>MSTTIAPDPRSSTRSQRRYERSRPVWLVVAVLIAVEVISAFETSMMYAALPTFARIFETDTSAVGWTVTAFLLVAAASAAVCGRLGDMYGRERVLIIVLICAASGSIISMAFGTLEAIIAGRAIQGVAGAILPLCIGLAREHLPAHKVPMAIALISGSAVAAGAASVLVAGVLIDLGDWRYIFVVTAVYAVVCIFLVEAVLPWRRRVRQRQQVDFVGAVGLAVAVATILFGLTQSRAWGWSDGLVLGPILVGAVIFAWWVWWELGRTSPIVNLRLLAERNVALTMAAGIALGVGPIGVSTMLIPIIMQTPTSAPFGLGLSPTYAGMLSFVGAMIGMACTPVAGKIAAVVGARSSLLLGSALFGIACAGFFFFRDSVIGMTMLVVASSIATAFAYTAMPNLLVEFVPEHNTSEMTGSQTVLRTAASAVGTSVATLLLAYLVVPGTSTPTVAGLGAVCAMLALACLAAVILALGIKYRSTSAVVRP</sequence>
<organism evidence="8 9">
    <name type="scientific">Rhodococcus chondri</name>
    <dbReference type="NCBI Taxonomy" id="3065941"/>
    <lineage>
        <taxon>Bacteria</taxon>
        <taxon>Bacillati</taxon>
        <taxon>Actinomycetota</taxon>
        <taxon>Actinomycetes</taxon>
        <taxon>Mycobacteriales</taxon>
        <taxon>Nocardiaceae</taxon>
        <taxon>Rhodococcus</taxon>
    </lineage>
</organism>
<evidence type="ECO:0000256" key="6">
    <source>
        <dbReference type="SAM" id="Phobius"/>
    </source>
</evidence>
<keyword evidence="2" id="KW-0813">Transport</keyword>
<feature type="transmembrane region" description="Helical" evidence="6">
    <location>
        <begin position="94"/>
        <end position="113"/>
    </location>
</feature>
<proteinExistence type="predicted"/>
<dbReference type="InterPro" id="IPR036259">
    <property type="entry name" value="MFS_trans_sf"/>
</dbReference>
<evidence type="ECO:0000259" key="7">
    <source>
        <dbReference type="PROSITE" id="PS50850"/>
    </source>
</evidence>
<dbReference type="PANTHER" id="PTHR42718">
    <property type="entry name" value="MAJOR FACILITATOR SUPERFAMILY MULTIDRUG TRANSPORTER MFSC"/>
    <property type="match status" value="1"/>
</dbReference>
<protein>
    <submittedName>
        <fullName evidence="8">MFS transporter</fullName>
    </submittedName>
</protein>
<evidence type="ECO:0000256" key="3">
    <source>
        <dbReference type="ARBA" id="ARBA00022692"/>
    </source>
</evidence>
<keyword evidence="3 6" id="KW-0812">Transmembrane</keyword>
<dbReference type="InterPro" id="IPR020846">
    <property type="entry name" value="MFS_dom"/>
</dbReference>
<feature type="transmembrane region" description="Helical" evidence="6">
    <location>
        <begin position="378"/>
        <end position="397"/>
    </location>
</feature>
<feature type="transmembrane region" description="Helical" evidence="6">
    <location>
        <begin position="180"/>
        <end position="201"/>
    </location>
</feature>
<dbReference type="Proteomes" id="UP001331936">
    <property type="component" value="Unassembled WGS sequence"/>
</dbReference>
<evidence type="ECO:0000256" key="1">
    <source>
        <dbReference type="ARBA" id="ARBA00004651"/>
    </source>
</evidence>
<evidence type="ECO:0000313" key="9">
    <source>
        <dbReference type="Proteomes" id="UP001331936"/>
    </source>
</evidence>
<dbReference type="SUPFAM" id="SSF103473">
    <property type="entry name" value="MFS general substrate transporter"/>
    <property type="match status" value="1"/>
</dbReference>
<evidence type="ECO:0000313" key="8">
    <source>
        <dbReference type="EMBL" id="MEE2035308.1"/>
    </source>
</evidence>
<dbReference type="Pfam" id="PF07690">
    <property type="entry name" value="MFS_1"/>
    <property type="match status" value="1"/>
</dbReference>
<feature type="domain" description="Major facilitator superfamily (MFS) profile" evidence="7">
    <location>
        <begin position="28"/>
        <end position="478"/>
    </location>
</feature>
<dbReference type="Gene3D" id="1.20.1250.20">
    <property type="entry name" value="MFS general substrate transporter like domains"/>
    <property type="match status" value="1"/>
</dbReference>
<feature type="transmembrane region" description="Helical" evidence="6">
    <location>
        <begin position="213"/>
        <end position="232"/>
    </location>
</feature>
<dbReference type="PROSITE" id="PS50850">
    <property type="entry name" value="MFS"/>
    <property type="match status" value="1"/>
</dbReference>
<dbReference type="EMBL" id="JAUZMZ010000277">
    <property type="protein sequence ID" value="MEE2035308.1"/>
    <property type="molecule type" value="Genomic_DNA"/>
</dbReference>
<keyword evidence="9" id="KW-1185">Reference proteome</keyword>
<keyword evidence="4 6" id="KW-1133">Transmembrane helix</keyword>
<comment type="caution">
    <text evidence="8">The sequence shown here is derived from an EMBL/GenBank/DDBJ whole genome shotgun (WGS) entry which is preliminary data.</text>
</comment>
<feature type="transmembrane region" description="Helical" evidence="6">
    <location>
        <begin position="119"/>
        <end position="139"/>
    </location>
</feature>
<feature type="transmembrane region" description="Helical" evidence="6">
    <location>
        <begin position="323"/>
        <end position="343"/>
    </location>
</feature>
<name>A0ABU7JZ63_9NOCA</name>
<feature type="transmembrane region" description="Helical" evidence="6">
    <location>
        <begin position="355"/>
        <end position="372"/>
    </location>
</feature>
<evidence type="ECO:0000256" key="2">
    <source>
        <dbReference type="ARBA" id="ARBA00022448"/>
    </source>
</evidence>
<feature type="transmembrane region" description="Helical" evidence="6">
    <location>
        <begin position="418"/>
        <end position="440"/>
    </location>
</feature>
<feature type="transmembrane region" description="Helical" evidence="6">
    <location>
        <begin position="281"/>
        <end position="303"/>
    </location>
</feature>
<feature type="transmembrane region" description="Helical" evidence="6">
    <location>
        <begin position="151"/>
        <end position="174"/>
    </location>
</feature>
<gene>
    <name evidence="8" type="ORF">Q8814_24910</name>
</gene>
<evidence type="ECO:0000256" key="4">
    <source>
        <dbReference type="ARBA" id="ARBA00022989"/>
    </source>
</evidence>
<evidence type="ECO:0000256" key="5">
    <source>
        <dbReference type="ARBA" id="ARBA00023136"/>
    </source>
</evidence>
<feature type="transmembrane region" description="Helical" evidence="6">
    <location>
        <begin position="452"/>
        <end position="473"/>
    </location>
</feature>
<dbReference type="RefSeq" id="WP_330154638.1">
    <property type="nucleotide sequence ID" value="NZ_JAUZMZ010000277.1"/>
</dbReference>
<dbReference type="Gene3D" id="1.20.1720.10">
    <property type="entry name" value="Multidrug resistance protein D"/>
    <property type="match status" value="1"/>
</dbReference>
<keyword evidence="5 6" id="KW-0472">Membrane</keyword>
<feature type="transmembrane region" description="Helical" evidence="6">
    <location>
        <begin position="244"/>
        <end position="261"/>
    </location>
</feature>
<feature type="transmembrane region" description="Helical" evidence="6">
    <location>
        <begin position="62"/>
        <end position="82"/>
    </location>
</feature>
<dbReference type="PANTHER" id="PTHR42718:SF9">
    <property type="entry name" value="MAJOR FACILITATOR SUPERFAMILY MULTIDRUG TRANSPORTER MFSC"/>
    <property type="match status" value="1"/>
</dbReference>
<comment type="subcellular location">
    <subcellularLocation>
        <location evidence="1">Cell membrane</location>
        <topology evidence="1">Multi-pass membrane protein</topology>
    </subcellularLocation>
</comment>
<dbReference type="InterPro" id="IPR011701">
    <property type="entry name" value="MFS"/>
</dbReference>